<evidence type="ECO:0000313" key="3">
    <source>
        <dbReference type="EMBL" id="VFU07056.1"/>
    </source>
</evidence>
<dbReference type="EMBL" id="LR536450">
    <property type="protein sequence ID" value="VFU07056.1"/>
    <property type="molecule type" value="Genomic_DNA"/>
</dbReference>
<dbReference type="AlphaFoldDB" id="A0A4U8YTM5"/>
<proteinExistence type="predicted"/>
<keyword evidence="2" id="KW-0472">Membrane</keyword>
<reference evidence="3 4" key="1">
    <citation type="submission" date="2019-03" db="EMBL/GenBank/DDBJ databases">
        <authorList>
            <person name="Kox A.R. M."/>
        </authorList>
    </citation>
    <scope>NUCLEOTIDE SEQUENCE [LARGE SCALE GENOMIC DNA]</scope>
    <source>
        <strain evidence="3">MTUNDRAET4 annotated genome</strain>
    </source>
</reference>
<accession>A0A4U8YTM5</accession>
<sequence length="186" mass="20020">MLYALAPTFAHMGSKALFVASMCIILSMYGGGFATVPAYLADVFGTRFVGAIHGRLLTAWSTAGIVGPVVIGYIRDAQIAAGINRALVYDRTMYILAGFLGGRPRLQRAGSSGERKVAHEGRAAGAWGDGRRRRCEGRAGRFRHRRWGLRRGDGDPVGAGRTSDPLGRLESARKRRQNVSVSLSGE</sequence>
<dbReference type="InterPro" id="IPR036259">
    <property type="entry name" value="MFS_trans_sf"/>
</dbReference>
<keyword evidence="2" id="KW-0812">Transmembrane</keyword>
<name>A0A4U8YTM5_METTU</name>
<evidence type="ECO:0000256" key="1">
    <source>
        <dbReference type="SAM" id="MobiDB-lite"/>
    </source>
</evidence>
<gene>
    <name evidence="3" type="ORF">MTUNDRAET4_0163</name>
</gene>
<dbReference type="KEGG" id="mtun:MTUNDRAET4_0163"/>
<feature type="transmembrane region" description="Helical" evidence="2">
    <location>
        <begin position="52"/>
        <end position="74"/>
    </location>
</feature>
<protein>
    <submittedName>
        <fullName evidence="3">Uncharacterized protein</fullName>
    </submittedName>
</protein>
<feature type="transmembrane region" description="Helical" evidence="2">
    <location>
        <begin position="16"/>
        <end position="40"/>
    </location>
</feature>
<keyword evidence="2" id="KW-1133">Transmembrane helix</keyword>
<evidence type="ECO:0000256" key="2">
    <source>
        <dbReference type="SAM" id="Phobius"/>
    </source>
</evidence>
<dbReference type="Proteomes" id="UP000294360">
    <property type="component" value="Chromosome"/>
</dbReference>
<dbReference type="SUPFAM" id="SSF103473">
    <property type="entry name" value="MFS general substrate transporter"/>
    <property type="match status" value="1"/>
</dbReference>
<feature type="region of interest" description="Disordered" evidence="1">
    <location>
        <begin position="148"/>
        <end position="186"/>
    </location>
</feature>
<organism evidence="3 4">
    <name type="scientific">Methylocella tundrae</name>
    <dbReference type="NCBI Taxonomy" id="227605"/>
    <lineage>
        <taxon>Bacteria</taxon>
        <taxon>Pseudomonadati</taxon>
        <taxon>Pseudomonadota</taxon>
        <taxon>Alphaproteobacteria</taxon>
        <taxon>Hyphomicrobiales</taxon>
        <taxon>Beijerinckiaceae</taxon>
        <taxon>Methylocella</taxon>
    </lineage>
</organism>
<evidence type="ECO:0000313" key="4">
    <source>
        <dbReference type="Proteomes" id="UP000294360"/>
    </source>
</evidence>